<name>A0ABS2RZC9_9PSEU</name>
<feature type="compositionally biased region" description="Low complexity" evidence="1">
    <location>
        <begin position="312"/>
        <end position="321"/>
    </location>
</feature>
<keyword evidence="3" id="KW-1185">Reference proteome</keyword>
<dbReference type="RefSeq" id="WP_204840461.1">
    <property type="nucleotide sequence ID" value="NZ_JAFBCL010000001.1"/>
</dbReference>
<dbReference type="InterPro" id="IPR011990">
    <property type="entry name" value="TPR-like_helical_dom_sf"/>
</dbReference>
<evidence type="ECO:0000313" key="3">
    <source>
        <dbReference type="Proteomes" id="UP001195724"/>
    </source>
</evidence>
<comment type="caution">
    <text evidence="2">The sequence shown here is derived from an EMBL/GenBank/DDBJ whole genome shotgun (WGS) entry which is preliminary data.</text>
</comment>
<reference evidence="2 3" key="1">
    <citation type="submission" date="2021-01" db="EMBL/GenBank/DDBJ databases">
        <title>Sequencing the genomes of 1000 actinobacteria strains.</title>
        <authorList>
            <person name="Klenk H.-P."/>
        </authorList>
    </citation>
    <scope>NUCLEOTIDE SEQUENCE [LARGE SCALE GENOMIC DNA]</scope>
    <source>
        <strain evidence="2 3">DSM 44581</strain>
    </source>
</reference>
<proteinExistence type="predicted"/>
<protein>
    <submittedName>
        <fullName evidence="2">Tetratricopeptide (TPR) repeat protein</fullName>
    </submittedName>
</protein>
<dbReference type="SUPFAM" id="SSF48452">
    <property type="entry name" value="TPR-like"/>
    <property type="match status" value="3"/>
</dbReference>
<evidence type="ECO:0000256" key="1">
    <source>
        <dbReference type="SAM" id="MobiDB-lite"/>
    </source>
</evidence>
<accession>A0ABS2RZC9</accession>
<dbReference type="Proteomes" id="UP001195724">
    <property type="component" value="Unassembled WGS sequence"/>
</dbReference>
<organism evidence="2 3">
    <name type="scientific">Saccharothrix algeriensis</name>
    <dbReference type="NCBI Taxonomy" id="173560"/>
    <lineage>
        <taxon>Bacteria</taxon>
        <taxon>Bacillati</taxon>
        <taxon>Actinomycetota</taxon>
        <taxon>Actinomycetes</taxon>
        <taxon>Pseudonocardiales</taxon>
        <taxon>Pseudonocardiaceae</taxon>
        <taxon>Saccharothrix</taxon>
    </lineage>
</organism>
<dbReference type="Gene3D" id="1.25.40.10">
    <property type="entry name" value="Tetratricopeptide repeat domain"/>
    <property type="match status" value="3"/>
</dbReference>
<sequence>MTGWQDLHDEGVRLLLADDVAGRAALERARRVAVGEQLATTLVNLAAAADLAGDPAEAVDLLAEAAGAAGPGPRGAAVLATRARVLADLGRWDEAWQDAERGSADAEPHERAVLHDVRAGLLIAAGRWAEAEAEALAAVDLGLTAAPEVVVDAYAKLADICEATGDHDRARSYREHALRPGGVRPVDPRWQESVRHNARGAALAAAGRVADAAAAFDAAHGATLGSDDAQALVCRAAAAGNLAGAAASLGRSREAIAWNTEAVESARAALARVGDEYGTAGVLANALLARAQLLRHASRHAEALADLDEASALTGGEPSPAGDGGPARAPRPPVAALRPSIVAVRASVLAACGRFGEAAAEARAALDLAYGSAPELAAFAHLALAEIAGATGDRAGGAEHLGLARDLAAATGDRTTGATALTALARSAYLDDDHDRAAALYDEAEALLREAGDDRAIATCLHGRAAVEVRLGRPEVALGLLDRVLAEWGDDATPVGLIAVDQVRGAALEESGRYAAADECYGRAVAVAERAGLWHVALGVAWWRADALVRWASTVDGERRRELCARSLDLALPAALAAEAVRQRFAHGPLRERWVALAAAPAVRAALTAVASLGDVELAAAYVDHLAGTVSLSPDGDRRLPREELVALPAPPVTEEDHLPHAASFVAGAEDDPAFPATGFALPPRVRVDPAEPSALDPWIDVAERRYGFPVRAGGAVASW</sequence>
<gene>
    <name evidence="2" type="ORF">JOE68_000208</name>
</gene>
<dbReference type="EMBL" id="JAFBCL010000001">
    <property type="protein sequence ID" value="MBM7809343.1"/>
    <property type="molecule type" value="Genomic_DNA"/>
</dbReference>
<evidence type="ECO:0000313" key="2">
    <source>
        <dbReference type="EMBL" id="MBM7809343.1"/>
    </source>
</evidence>
<feature type="region of interest" description="Disordered" evidence="1">
    <location>
        <begin position="312"/>
        <end position="332"/>
    </location>
</feature>